<protein>
    <recommendedName>
        <fullName evidence="18">Thiol:disulfide interchange protein DsbD</fullName>
        <ecNumber evidence="18">1.8.1.8</ecNumber>
    </recommendedName>
    <alternativeName>
        <fullName evidence="18">Protein-disulfide reductase</fullName>
        <shortName evidence="18">Disulfide reductase</shortName>
    </alternativeName>
</protein>
<keyword evidence="7" id="KW-0732">Signal</keyword>
<dbReference type="InterPro" id="IPR013766">
    <property type="entry name" value="Thioredoxin_domain"/>
</dbReference>
<feature type="transmembrane region" description="Helical" evidence="18">
    <location>
        <begin position="285"/>
        <end position="307"/>
    </location>
</feature>
<dbReference type="GO" id="GO:0047134">
    <property type="term" value="F:protein-disulfide reductase [NAD(P)H] activity"/>
    <property type="evidence" value="ECO:0007669"/>
    <property type="project" value="UniProtKB-UniRule"/>
</dbReference>
<evidence type="ECO:0000256" key="4">
    <source>
        <dbReference type="ARBA" id="ARBA00022475"/>
    </source>
</evidence>
<comment type="similarity">
    <text evidence="2 18">Belongs to the thioredoxin family. DsbD subfamily.</text>
</comment>
<evidence type="ECO:0000256" key="18">
    <source>
        <dbReference type="HAMAP-Rule" id="MF_00399"/>
    </source>
</evidence>
<keyword evidence="9 18" id="KW-0249">Electron transport</keyword>
<reference evidence="20 21" key="1">
    <citation type="submission" date="2018-06" db="EMBL/GenBank/DDBJ databases">
        <authorList>
            <consortium name="Pathogen Informatics"/>
            <person name="Doyle S."/>
        </authorList>
    </citation>
    <scope>NUCLEOTIDE SEQUENCE [LARGE SCALE GENOMIC DNA]</scope>
    <source>
        <strain evidence="20 21">NCTC13159</strain>
    </source>
</reference>
<dbReference type="AlphaFoldDB" id="A0AAJ5D1C3"/>
<proteinExistence type="inferred from homology"/>
<comment type="catalytic activity">
    <reaction evidence="16 18">
        <text>[protein]-dithiol + NAD(+) = [protein]-disulfide + NADH + H(+)</text>
        <dbReference type="Rhea" id="RHEA:18749"/>
        <dbReference type="Rhea" id="RHEA-COMP:10593"/>
        <dbReference type="Rhea" id="RHEA-COMP:10594"/>
        <dbReference type="ChEBI" id="CHEBI:15378"/>
        <dbReference type="ChEBI" id="CHEBI:29950"/>
        <dbReference type="ChEBI" id="CHEBI:50058"/>
        <dbReference type="ChEBI" id="CHEBI:57540"/>
        <dbReference type="ChEBI" id="CHEBI:57945"/>
        <dbReference type="EC" id="1.8.1.8"/>
    </reaction>
</comment>
<keyword evidence="4 18" id="KW-1003">Cell membrane</keyword>
<feature type="transmembrane region" description="Helical" evidence="18">
    <location>
        <begin position="493"/>
        <end position="514"/>
    </location>
</feature>
<evidence type="ECO:0000256" key="15">
    <source>
        <dbReference type="ARBA" id="ARBA00023284"/>
    </source>
</evidence>
<dbReference type="Pfam" id="PF11412">
    <property type="entry name" value="DsbD_N"/>
    <property type="match status" value="1"/>
</dbReference>
<dbReference type="InterPro" id="IPR036929">
    <property type="entry name" value="DsbDN_sf"/>
</dbReference>
<feature type="transmembrane region" description="Helical" evidence="18">
    <location>
        <begin position="363"/>
        <end position="393"/>
    </location>
</feature>
<evidence type="ECO:0000256" key="14">
    <source>
        <dbReference type="ARBA" id="ARBA00023157"/>
    </source>
</evidence>
<dbReference type="HAMAP" id="MF_00399">
    <property type="entry name" value="DbsD"/>
    <property type="match status" value="1"/>
</dbReference>
<sequence length="659" mass="68201">MFDAKTMARTVSAEAGGCSFGSPTSRAYGFWATLLCAVAMLLALTIGRAYAAADFLDPDVAFKVSKTEQPGAVVLHFDVAKGYYLYRERFAFAADNGAAELGTPEFPKGEVKHDETFGKDMEVYHEPIEVRIPVSQANGPFTLNVTMQGCADKGLCYPPMDKPLKISAAVVAGGSGMSGAASTAGPVAQALLGGKAPAAEAEGAAVAPPEAATAPAGKGGGWLSAREDYSEAERILSGGSFAVALGIFFALGVGLAFTPCVLPMVPILLSIVAGQSASRGKALRLAIAYVLGMAVVNTVIGVAAGLLGQGLIAFLQAPWVLASFALLMVILSLSMFGMYEIQLPVALRERIDNAARKQKSGQWIGAAMMGVLSGLIVSPCVTAPLAAALAFIAKTGDAVFGGATLFALSLGMGLPLVILAAGGGTLLPRAGGWMEGVKRFFGFLLLGVALWIVRPLLPTPVLLLAWGVLLLVAATFMRVFDSLPDGTSGVRRLFKGLGVAVALLGAVALVGAAAGARDPLAPLAGLTATASATGVAAAEGARFQRVHSVAELDQIVASASRPVMLDFYADWCISCKEMERFVFTDPKVKARLDQLVLLKADVTANNADDQALLKRFGLFGPPGIIFFEGGKEIPGTRVIGAQSPDQFLRSLDKAFGPSV</sequence>
<organism evidence="20 21">
    <name type="scientific">Pandoraea pulmonicola</name>
    <dbReference type="NCBI Taxonomy" id="93221"/>
    <lineage>
        <taxon>Bacteria</taxon>
        <taxon>Pseudomonadati</taxon>
        <taxon>Pseudomonadota</taxon>
        <taxon>Betaproteobacteria</taxon>
        <taxon>Burkholderiales</taxon>
        <taxon>Burkholderiaceae</taxon>
        <taxon>Pandoraea</taxon>
    </lineage>
</organism>
<evidence type="ECO:0000259" key="19">
    <source>
        <dbReference type="PROSITE" id="PS51352"/>
    </source>
</evidence>
<dbReference type="Pfam" id="PF13899">
    <property type="entry name" value="Thioredoxin_7"/>
    <property type="match status" value="1"/>
</dbReference>
<comment type="function">
    <text evidence="18">Required to facilitate the formation of correct disulfide bonds in some periplasmic proteins and for the assembly of the periplasmic c-type cytochromes. Acts by transferring electrons from cytoplasmic thioredoxin to the periplasm. This transfer involves a cascade of disulfide bond formation and reduction steps.</text>
</comment>
<dbReference type="InterPro" id="IPR028250">
    <property type="entry name" value="DsbDN"/>
</dbReference>
<evidence type="ECO:0000256" key="2">
    <source>
        <dbReference type="ARBA" id="ARBA00007241"/>
    </source>
</evidence>
<keyword evidence="15 18" id="KW-0676">Redox-active center</keyword>
<dbReference type="Gene3D" id="3.40.30.10">
    <property type="entry name" value="Glutaredoxin"/>
    <property type="match status" value="1"/>
</dbReference>
<evidence type="ECO:0000256" key="9">
    <source>
        <dbReference type="ARBA" id="ARBA00022982"/>
    </source>
</evidence>
<name>A0AAJ5D1C3_PANPU</name>
<dbReference type="GO" id="GO:0005886">
    <property type="term" value="C:plasma membrane"/>
    <property type="evidence" value="ECO:0007669"/>
    <property type="project" value="UniProtKB-SubCell"/>
</dbReference>
<keyword evidence="13 18" id="KW-0472">Membrane</keyword>
<accession>A0AAJ5D1C3</accession>
<keyword evidence="11 18" id="KW-0560">Oxidoreductase</keyword>
<dbReference type="Pfam" id="PF02683">
    <property type="entry name" value="DsbD_TM"/>
    <property type="match status" value="1"/>
</dbReference>
<comment type="catalytic activity">
    <reaction evidence="17 18">
        <text>[protein]-dithiol + NADP(+) = [protein]-disulfide + NADPH + H(+)</text>
        <dbReference type="Rhea" id="RHEA:18753"/>
        <dbReference type="Rhea" id="RHEA-COMP:10593"/>
        <dbReference type="Rhea" id="RHEA-COMP:10594"/>
        <dbReference type="ChEBI" id="CHEBI:15378"/>
        <dbReference type="ChEBI" id="CHEBI:29950"/>
        <dbReference type="ChEBI" id="CHEBI:50058"/>
        <dbReference type="ChEBI" id="CHEBI:57783"/>
        <dbReference type="ChEBI" id="CHEBI:58349"/>
        <dbReference type="EC" id="1.8.1.8"/>
    </reaction>
</comment>
<dbReference type="InterPro" id="IPR022910">
    <property type="entry name" value="Thiol_diS_interchange_DbsD"/>
</dbReference>
<evidence type="ECO:0000256" key="5">
    <source>
        <dbReference type="ARBA" id="ARBA00022519"/>
    </source>
</evidence>
<dbReference type="GO" id="GO:0009055">
    <property type="term" value="F:electron transfer activity"/>
    <property type="evidence" value="ECO:0007669"/>
    <property type="project" value="UniProtKB-UniRule"/>
</dbReference>
<dbReference type="SUPFAM" id="SSF74863">
    <property type="entry name" value="Thiol:disulfide interchange protein DsbD, N-terminal domain (DsbD-alpha)"/>
    <property type="match status" value="1"/>
</dbReference>
<feature type="transmembrane region" description="Helical" evidence="18">
    <location>
        <begin position="405"/>
        <end position="428"/>
    </location>
</feature>
<evidence type="ECO:0000256" key="10">
    <source>
        <dbReference type="ARBA" id="ARBA00022989"/>
    </source>
</evidence>
<dbReference type="Gene3D" id="2.60.40.1250">
    <property type="entry name" value="Thiol:disulfide interchange protein DsbD, N-terminal domain"/>
    <property type="match status" value="1"/>
</dbReference>
<evidence type="ECO:0000256" key="7">
    <source>
        <dbReference type="ARBA" id="ARBA00022729"/>
    </source>
</evidence>
<evidence type="ECO:0000256" key="16">
    <source>
        <dbReference type="ARBA" id="ARBA00047388"/>
    </source>
</evidence>
<dbReference type="InterPro" id="IPR035671">
    <property type="entry name" value="DsbD_gamma"/>
</dbReference>
<comment type="caution">
    <text evidence="18">Lacks conserved residue(s) required for the propagation of feature annotation.</text>
</comment>
<evidence type="ECO:0000256" key="6">
    <source>
        <dbReference type="ARBA" id="ARBA00022692"/>
    </source>
</evidence>
<evidence type="ECO:0000256" key="1">
    <source>
        <dbReference type="ARBA" id="ARBA00004429"/>
    </source>
</evidence>
<comment type="caution">
    <text evidence="20">The sequence shown here is derived from an EMBL/GenBank/DDBJ whole genome shotgun (WGS) entry which is preliminary data.</text>
</comment>
<evidence type="ECO:0000256" key="3">
    <source>
        <dbReference type="ARBA" id="ARBA00022448"/>
    </source>
</evidence>
<dbReference type="PROSITE" id="PS51352">
    <property type="entry name" value="THIOREDOXIN_2"/>
    <property type="match status" value="1"/>
</dbReference>
<evidence type="ECO:0000256" key="13">
    <source>
        <dbReference type="ARBA" id="ARBA00023136"/>
    </source>
</evidence>
<evidence type="ECO:0000313" key="21">
    <source>
        <dbReference type="Proteomes" id="UP000254589"/>
    </source>
</evidence>
<evidence type="ECO:0000256" key="12">
    <source>
        <dbReference type="ARBA" id="ARBA00023027"/>
    </source>
</evidence>
<feature type="disulfide bond" description="Redox-active" evidence="18">
    <location>
        <begin position="572"/>
        <end position="575"/>
    </location>
</feature>
<feature type="transmembrane region" description="Helical" evidence="18">
    <location>
        <begin position="463"/>
        <end position="481"/>
    </location>
</feature>
<keyword evidence="10 18" id="KW-1133">Transmembrane helix</keyword>
<dbReference type="GO" id="GO:0045454">
    <property type="term" value="P:cell redox homeostasis"/>
    <property type="evidence" value="ECO:0007669"/>
    <property type="project" value="TreeGrafter"/>
</dbReference>
<keyword evidence="14 18" id="KW-1015">Disulfide bond</keyword>
<evidence type="ECO:0000256" key="17">
    <source>
        <dbReference type="ARBA" id="ARBA00047804"/>
    </source>
</evidence>
<gene>
    <name evidence="18 20" type="primary">dsbD</name>
    <name evidence="20" type="ORF">NCTC13159_02917</name>
</gene>
<dbReference type="CDD" id="cd02953">
    <property type="entry name" value="DsbDgamma"/>
    <property type="match status" value="1"/>
</dbReference>
<dbReference type="GO" id="GO:0017004">
    <property type="term" value="P:cytochrome complex assembly"/>
    <property type="evidence" value="ECO:0007669"/>
    <property type="project" value="UniProtKB-UniRule"/>
</dbReference>
<dbReference type="InterPro" id="IPR003834">
    <property type="entry name" value="Cyt_c_assmbl_TM_dom"/>
</dbReference>
<keyword evidence="6 18" id="KW-0812">Transmembrane</keyword>
<dbReference type="InterPro" id="IPR036249">
    <property type="entry name" value="Thioredoxin-like_sf"/>
</dbReference>
<dbReference type="EC" id="1.8.1.8" evidence="18"/>
<feature type="transmembrane region" description="Helical" evidence="18">
    <location>
        <begin position="319"/>
        <end position="342"/>
    </location>
</feature>
<dbReference type="Proteomes" id="UP000254589">
    <property type="component" value="Unassembled WGS sequence"/>
</dbReference>
<feature type="transmembrane region" description="Helical" evidence="18">
    <location>
        <begin position="28"/>
        <end position="46"/>
    </location>
</feature>
<dbReference type="PANTHER" id="PTHR32234:SF0">
    <property type="entry name" value="THIOL:DISULFIDE INTERCHANGE PROTEIN DSBD"/>
    <property type="match status" value="1"/>
</dbReference>
<evidence type="ECO:0000256" key="8">
    <source>
        <dbReference type="ARBA" id="ARBA00022748"/>
    </source>
</evidence>
<keyword evidence="12 18" id="KW-0520">NAD</keyword>
<evidence type="ECO:0000313" key="20">
    <source>
        <dbReference type="EMBL" id="SUA91415.1"/>
    </source>
</evidence>
<dbReference type="EMBL" id="UGSJ01000001">
    <property type="protein sequence ID" value="SUA91415.1"/>
    <property type="molecule type" value="Genomic_DNA"/>
</dbReference>
<comment type="subcellular location">
    <subcellularLocation>
        <location evidence="1 18">Cell inner membrane</location>
        <topology evidence="1 18">Multi-pass membrane protein</topology>
    </subcellularLocation>
</comment>
<dbReference type="SUPFAM" id="SSF52833">
    <property type="entry name" value="Thioredoxin-like"/>
    <property type="match status" value="1"/>
</dbReference>
<dbReference type="PANTHER" id="PTHR32234">
    <property type="entry name" value="THIOL:DISULFIDE INTERCHANGE PROTEIN DSBD"/>
    <property type="match status" value="1"/>
</dbReference>
<feature type="transmembrane region" description="Helical" evidence="18">
    <location>
        <begin position="261"/>
        <end position="278"/>
    </location>
</feature>
<keyword evidence="8 18" id="KW-0201">Cytochrome c-type biogenesis</keyword>
<keyword evidence="5 18" id="KW-0997">Cell inner membrane</keyword>
<feature type="disulfide bond" description="Redox-active" evidence="18">
    <location>
        <begin position="150"/>
        <end position="156"/>
    </location>
</feature>
<feature type="domain" description="Thioredoxin" evidence="19">
    <location>
        <begin position="522"/>
        <end position="656"/>
    </location>
</feature>
<dbReference type="NCBIfam" id="NF001419">
    <property type="entry name" value="PRK00293.1"/>
    <property type="match status" value="1"/>
</dbReference>
<keyword evidence="3 18" id="KW-0813">Transport</keyword>
<feature type="transmembrane region" description="Helical" evidence="18">
    <location>
        <begin position="440"/>
        <end position="457"/>
    </location>
</feature>
<evidence type="ECO:0000256" key="11">
    <source>
        <dbReference type="ARBA" id="ARBA00023002"/>
    </source>
</evidence>